<evidence type="ECO:0000313" key="2">
    <source>
        <dbReference type="Proteomes" id="UP000244803"/>
    </source>
</evidence>
<gene>
    <name evidence="1" type="ORF">MACJ_000838</name>
</gene>
<accession>A0A976QS10</accession>
<dbReference type="Proteomes" id="UP000244803">
    <property type="component" value="Chromosome 1"/>
</dbReference>
<evidence type="ECO:0000313" key="1">
    <source>
        <dbReference type="EMBL" id="UKJ88394.2"/>
    </source>
</evidence>
<name>A0A976QS10_THEOR</name>
<reference evidence="1" key="1">
    <citation type="submission" date="2022-07" db="EMBL/GenBank/DDBJ databases">
        <title>Evaluation of T. orientalis genome assembly methods using nanopore sequencing and analysis of variation between genomes.</title>
        <authorList>
            <person name="Yam J."/>
            <person name="Micallef M.L."/>
            <person name="Liu M."/>
            <person name="Djordjevic S.P."/>
            <person name="Bogema D.R."/>
            <person name="Jenkins C."/>
        </authorList>
    </citation>
    <scope>NUCLEOTIDE SEQUENCE</scope>
    <source>
        <strain evidence="1">Fish Creek</strain>
    </source>
</reference>
<dbReference type="EMBL" id="CP056065">
    <property type="protein sequence ID" value="UKJ88394.2"/>
    <property type="molecule type" value="Genomic_DNA"/>
</dbReference>
<dbReference type="OrthoDB" id="359332at2759"/>
<organism evidence="1 2">
    <name type="scientific">Theileria orientalis</name>
    <dbReference type="NCBI Taxonomy" id="68886"/>
    <lineage>
        <taxon>Eukaryota</taxon>
        <taxon>Sar</taxon>
        <taxon>Alveolata</taxon>
        <taxon>Apicomplexa</taxon>
        <taxon>Aconoidasida</taxon>
        <taxon>Piroplasmida</taxon>
        <taxon>Theileriidae</taxon>
        <taxon>Theileria</taxon>
    </lineage>
</organism>
<protein>
    <submittedName>
        <fullName evidence="1">Uncharacterized protein</fullName>
    </submittedName>
</protein>
<sequence length="695" mass="81170">MDSDLVLLNNADSLKNRDPRSIYAEYELSIVNKIILLLSGYDTSPFYDTCIDNGHFYQVGMYPDVLEISSKVNTPHVSASAITSLLNEFAHFGSAIHLLNRFNDALSEAYKDSKDRPVAPSLVVLILEEKTVLNGQEHGPKDSYDWYWKDNFEGFCTAINIIFNDWRLIMFKIQEKYFKAVYSQNGEWTLHPNFIRNLDELTSPVFELLDRHKFVSDSKDSRILDLYVNVMPFLEIMESLTNLIELFLNYLKNNSIDKSELPNAMLTLLMVKIRTSEMTNDKSMTRMWRFLLYYTFRNRGDYALTLTTQNMFSIFEEVRAKAKQISENIEALDPRNSKKNHKVLFDKDLKKNLLRICGIDSESIEFKLITYLNLKFKNFIALGMGMTESILKNKYNYHYYLYFFNSIALSRFGDNAFRTKSILKEKRIKSLFDRICVDQLETGSSLLSELYLEELSYIMARIKIDRVGDKYVIGVVGRRASILFPEETMKLYSEIFNHVLEFLRFKENVEALINECKWRTNKSEHRTPTILFILANISASLVIYFNLIIDHFWDDLNKVNHGTTMDEMKRRHFNHLTILRTFLFVPGSSELYFSPKVRLISELICKIFQMSRELKPSMMIYSNTDSETSDKIKAHYCEIVSRLEGNLIDEFVDYDNWRIFSDDKHSLVPTVCAKTALHSTLSLLKSLLSFNHTPE</sequence>
<dbReference type="AlphaFoldDB" id="A0A976QS10"/>
<proteinExistence type="predicted"/>